<organism evidence="3 5">
    <name type="scientific">Puccinia graminis f. sp. tritici</name>
    <dbReference type="NCBI Taxonomy" id="56615"/>
    <lineage>
        <taxon>Eukaryota</taxon>
        <taxon>Fungi</taxon>
        <taxon>Dikarya</taxon>
        <taxon>Basidiomycota</taxon>
        <taxon>Pucciniomycotina</taxon>
        <taxon>Pucciniomycetes</taxon>
        <taxon>Pucciniales</taxon>
        <taxon>Pucciniaceae</taxon>
        <taxon>Puccinia</taxon>
    </lineage>
</organism>
<evidence type="ECO:0000313" key="3">
    <source>
        <dbReference type="EMBL" id="KAA1106387.1"/>
    </source>
</evidence>
<dbReference type="InterPro" id="IPR057194">
    <property type="entry name" value="DUF7872"/>
</dbReference>
<feature type="domain" description="DUF7872" evidence="2">
    <location>
        <begin position="223"/>
        <end position="447"/>
    </location>
</feature>
<dbReference type="EMBL" id="VSWC01000040">
    <property type="protein sequence ID" value="KAA1106387.1"/>
    <property type="molecule type" value="Genomic_DNA"/>
</dbReference>
<keyword evidence="5" id="KW-1185">Reference proteome</keyword>
<dbReference type="Pfam" id="PF25278">
    <property type="entry name" value="DUF7872"/>
    <property type="match status" value="1"/>
</dbReference>
<evidence type="ECO:0000259" key="2">
    <source>
        <dbReference type="Pfam" id="PF25278"/>
    </source>
</evidence>
<dbReference type="OrthoDB" id="2501761at2759"/>
<feature type="signal peptide" evidence="1">
    <location>
        <begin position="1"/>
        <end position="23"/>
    </location>
</feature>
<protein>
    <recommendedName>
        <fullName evidence="2">DUF7872 domain-containing protein</fullName>
    </recommendedName>
</protein>
<evidence type="ECO:0000256" key="1">
    <source>
        <dbReference type="SAM" id="SignalP"/>
    </source>
</evidence>
<name>A0A5B0PZX6_PUCGR</name>
<gene>
    <name evidence="3" type="ORF">PGT21_034213</name>
    <name evidence="4" type="ORF">PGTUg99_033435</name>
</gene>
<feature type="chain" id="PRO_5033474369" description="DUF7872 domain-containing protein" evidence="1">
    <location>
        <begin position="24"/>
        <end position="447"/>
    </location>
</feature>
<dbReference type="PANTHER" id="PTHR33339">
    <property type="entry name" value="LYSM DOMAIN-CONTAINING PROTEIN"/>
    <property type="match status" value="1"/>
</dbReference>
<dbReference type="AlphaFoldDB" id="A0A5B0PZX6"/>
<dbReference type="PANTHER" id="PTHR33339:SF1">
    <property type="entry name" value="LYSM DOMAIN-CONTAINING PROTEIN"/>
    <property type="match status" value="1"/>
</dbReference>
<dbReference type="Proteomes" id="UP000325313">
    <property type="component" value="Unassembled WGS sequence"/>
</dbReference>
<sequence length="447" mass="50078">MSRTRALFILFTLTQYVVEVIDASPTTNSQSNHRVNVTFEEDPKSLCEPRPLEPPLWSEMDMTFYLYNYPNGTELNLEKYAAQVGAVDFRCGIGKICNAGQLCETVFGRDWYALVAAQNWNNFVNVLYQATGDAFDTTADILPTMLVDLEKDPTRTPRHVTAWLSLASNWISSFPSSLFKSYGPIAGTIWSWGQLSWLGLVMTLYQLGAFGWVETLMIYGNGEDRFTRSSSISWVLGQAQHAVQGILANITHDVIQAGISTGKGLVSLNQDGIFLSEIPVVDRQTVQKEYERMLKLKTLVKVWREQNVFVIRGADPCTQEGPDGAFNDPNRLSYCGKDSIMMSIVRGDRNGDGFDPTIFRAPLVEAKYGFTTEYLTTSSWECQKKYGAFEFDPHVCRNMTSIHNLQMQDECSVNLPVCDCTRSDTQAALRQGTSITKACREVNGLPI</sequence>
<keyword evidence="1" id="KW-0732">Signal</keyword>
<evidence type="ECO:0000313" key="5">
    <source>
        <dbReference type="Proteomes" id="UP000324748"/>
    </source>
</evidence>
<accession>A0A5B0PZX6</accession>
<comment type="caution">
    <text evidence="3">The sequence shown here is derived from an EMBL/GenBank/DDBJ whole genome shotgun (WGS) entry which is preliminary data.</text>
</comment>
<evidence type="ECO:0000313" key="6">
    <source>
        <dbReference type="Proteomes" id="UP000325313"/>
    </source>
</evidence>
<evidence type="ECO:0000313" key="4">
    <source>
        <dbReference type="EMBL" id="KAA1109440.1"/>
    </source>
</evidence>
<dbReference type="Proteomes" id="UP000324748">
    <property type="component" value="Unassembled WGS sequence"/>
</dbReference>
<dbReference type="EMBL" id="VDEP01000305">
    <property type="protein sequence ID" value="KAA1109440.1"/>
    <property type="molecule type" value="Genomic_DNA"/>
</dbReference>
<proteinExistence type="predicted"/>
<reference evidence="5 6" key="1">
    <citation type="submission" date="2019-05" db="EMBL/GenBank/DDBJ databases">
        <title>Emergence of the Ug99 lineage of the wheat stem rust pathogen through somatic hybridization.</title>
        <authorList>
            <person name="Li F."/>
            <person name="Upadhyaya N.M."/>
            <person name="Sperschneider J."/>
            <person name="Matny O."/>
            <person name="Nguyen-Phuc H."/>
            <person name="Mago R."/>
            <person name="Raley C."/>
            <person name="Miller M.E."/>
            <person name="Silverstein K.A.T."/>
            <person name="Henningsen E."/>
            <person name="Hirsch C.D."/>
            <person name="Visser B."/>
            <person name="Pretorius Z.A."/>
            <person name="Steffenson B.J."/>
            <person name="Schwessinger B."/>
            <person name="Dodds P.N."/>
            <person name="Figueroa M."/>
        </authorList>
    </citation>
    <scope>NUCLEOTIDE SEQUENCE [LARGE SCALE GENOMIC DNA]</scope>
    <source>
        <strain evidence="3">21-0</strain>
        <strain evidence="4 6">Ug99</strain>
    </source>
</reference>